<name>A0A833YBB2_JUGRE</name>
<dbReference type="PANTHER" id="PTHR39112">
    <property type="entry name" value="PROTEIN RALF-LIKE 27-RELATED"/>
    <property type="match status" value="1"/>
</dbReference>
<comment type="caution">
    <text evidence="1">The sequence shown here is derived from an EMBL/GenBank/DDBJ whole genome shotgun (WGS) entry which is preliminary data.</text>
</comment>
<dbReference type="AlphaFoldDB" id="A0A833YBB2"/>
<gene>
    <name evidence="1" type="ORF">F2P56_000928</name>
</gene>
<dbReference type="Proteomes" id="UP000619265">
    <property type="component" value="Unassembled WGS sequence"/>
</dbReference>
<accession>A0A833YBB2</accession>
<sequence length="120" mass="13274">MGKKEIMGTELKKERLVASFAVLLLISLGTNQSAAASTFDGNKILSRNATIAEEVQPLMESEVSRRFLQANPVNIYKTQGRGRVCNLMLYGDCIKPIKENSGRPCTVYNRCQRGAVHSQL</sequence>
<organism evidence="1 2">
    <name type="scientific">Juglans regia</name>
    <name type="common">English walnut</name>
    <dbReference type="NCBI Taxonomy" id="51240"/>
    <lineage>
        <taxon>Eukaryota</taxon>
        <taxon>Viridiplantae</taxon>
        <taxon>Streptophyta</taxon>
        <taxon>Embryophyta</taxon>
        <taxon>Tracheophyta</taxon>
        <taxon>Spermatophyta</taxon>
        <taxon>Magnoliopsida</taxon>
        <taxon>eudicotyledons</taxon>
        <taxon>Gunneridae</taxon>
        <taxon>Pentapetalae</taxon>
        <taxon>rosids</taxon>
        <taxon>fabids</taxon>
        <taxon>Fagales</taxon>
        <taxon>Juglandaceae</taxon>
        <taxon>Juglans</taxon>
    </lineage>
</organism>
<reference evidence="1" key="1">
    <citation type="submission" date="2015-10" db="EMBL/GenBank/DDBJ databases">
        <authorList>
            <person name="Martinez-Garcia P.J."/>
            <person name="Crepeau M.W."/>
            <person name="Puiu D."/>
            <person name="Gonzalez-Ibeas D."/>
            <person name="Whalen J."/>
            <person name="Stevens K."/>
            <person name="Paul R."/>
            <person name="Butterfield T."/>
            <person name="Britton M."/>
            <person name="Reagan R."/>
            <person name="Chakraborty S."/>
            <person name="Walawage S.L."/>
            <person name="Vasquez-Gross H.A."/>
            <person name="Cardeno C."/>
            <person name="Famula R."/>
            <person name="Pratt K."/>
            <person name="Kuruganti S."/>
            <person name="Aradhya M.K."/>
            <person name="Leslie C.A."/>
            <person name="Dandekar A.M."/>
            <person name="Salzberg S.L."/>
            <person name="Wegrzyn J.L."/>
            <person name="Langley C.H."/>
            <person name="Neale D.B."/>
        </authorList>
    </citation>
    <scope>NUCLEOTIDE SEQUENCE</scope>
    <source>
        <tissue evidence="1">Leaves</tissue>
    </source>
</reference>
<protein>
    <submittedName>
        <fullName evidence="1">Uncharacterized protein</fullName>
    </submittedName>
</protein>
<dbReference type="EMBL" id="LIHL02000001">
    <property type="protein sequence ID" value="KAF5480162.1"/>
    <property type="molecule type" value="Genomic_DNA"/>
</dbReference>
<reference evidence="1" key="2">
    <citation type="submission" date="2020-03" db="EMBL/GenBank/DDBJ databases">
        <title>Walnut 2.0.</title>
        <authorList>
            <person name="Marrano A."/>
            <person name="Britton M."/>
            <person name="Zimin A.V."/>
            <person name="Zaini P.A."/>
            <person name="Workman R."/>
            <person name="Puiu D."/>
            <person name="Bianco L."/>
            <person name="Allen B.J."/>
            <person name="Troggio M."/>
            <person name="Leslie C.A."/>
            <person name="Timp W."/>
            <person name="Dendekar A."/>
            <person name="Salzberg S.L."/>
            <person name="Neale D.B."/>
        </authorList>
    </citation>
    <scope>NUCLEOTIDE SEQUENCE</scope>
    <source>
        <tissue evidence="1">Leaves</tissue>
    </source>
</reference>
<dbReference type="InterPro" id="IPR039252">
    <property type="entry name" value="RALFL27"/>
</dbReference>
<evidence type="ECO:0000313" key="2">
    <source>
        <dbReference type="Proteomes" id="UP000619265"/>
    </source>
</evidence>
<proteinExistence type="predicted"/>
<evidence type="ECO:0000313" key="1">
    <source>
        <dbReference type="EMBL" id="KAF5480162.1"/>
    </source>
</evidence>
<dbReference type="PANTHER" id="PTHR39112:SF1">
    <property type="entry name" value="PROTEIN RALF-LIKE 27"/>
    <property type="match status" value="1"/>
</dbReference>
<dbReference type="Gramene" id="Jr01_09990_p1">
    <property type="protein sequence ID" value="cds.Jr01_09990_p1"/>
    <property type="gene ID" value="Jr01_09990"/>
</dbReference>